<keyword evidence="2" id="KW-1185">Reference proteome</keyword>
<evidence type="ECO:0000313" key="1">
    <source>
        <dbReference type="EMBL" id="QJR30997.1"/>
    </source>
</evidence>
<reference evidence="1 2" key="1">
    <citation type="submission" date="2020-05" db="EMBL/GenBank/DDBJ databases">
        <title>Compete genome of Limnobacter sp. SAORIC-580.</title>
        <authorList>
            <person name="Song J."/>
            <person name="Cho J.-C."/>
        </authorList>
    </citation>
    <scope>NUCLEOTIDE SEQUENCE [LARGE SCALE GENOMIC DNA]</scope>
    <source>
        <strain evidence="1 2">SAORIC-580</strain>
    </source>
</reference>
<name>A0ABX6NC99_9BURK</name>
<protein>
    <submittedName>
        <fullName evidence="1">Uncharacterized protein</fullName>
    </submittedName>
</protein>
<organism evidence="1 2">
    <name type="scientific">Limnobacter profundi</name>
    <dbReference type="NCBI Taxonomy" id="2732163"/>
    <lineage>
        <taxon>Bacteria</taxon>
        <taxon>Pseudomonadati</taxon>
        <taxon>Pseudomonadota</taxon>
        <taxon>Betaproteobacteria</taxon>
        <taxon>Burkholderiales</taxon>
        <taxon>Burkholderiaceae</taxon>
        <taxon>Limnobacter</taxon>
    </lineage>
</organism>
<gene>
    <name evidence="1" type="ORF">HKT17_15455</name>
</gene>
<dbReference type="RefSeq" id="WP_105027765.1">
    <property type="nucleotide sequence ID" value="NZ_CP053084.1"/>
</dbReference>
<dbReference type="EMBL" id="CP053084">
    <property type="protein sequence ID" value="QJR30997.1"/>
    <property type="molecule type" value="Genomic_DNA"/>
</dbReference>
<evidence type="ECO:0000313" key="2">
    <source>
        <dbReference type="Proteomes" id="UP000501130"/>
    </source>
</evidence>
<sequence>MTIALVQHQQHDCEPLYFRQSEARVTMELDNVAHGLNHFAQQLRKTASAQARFALVVQLKTWALNKPTLQTLMAQYLDEVERTQQVVHLDPDSHNESIESLCEQLVFLSAVFEQESELIEQMAFADPQLVFCD</sequence>
<proteinExistence type="predicted"/>
<accession>A0ABX6NC99</accession>
<dbReference type="Proteomes" id="UP000501130">
    <property type="component" value="Chromosome"/>
</dbReference>